<organism evidence="1 2">
    <name type="scientific">Lasiodiplodia mahajangana</name>
    <dbReference type="NCBI Taxonomy" id="1108764"/>
    <lineage>
        <taxon>Eukaryota</taxon>
        <taxon>Fungi</taxon>
        <taxon>Dikarya</taxon>
        <taxon>Ascomycota</taxon>
        <taxon>Pezizomycotina</taxon>
        <taxon>Dothideomycetes</taxon>
        <taxon>Dothideomycetes incertae sedis</taxon>
        <taxon>Botryosphaeriales</taxon>
        <taxon>Botryosphaeriaceae</taxon>
        <taxon>Lasiodiplodia</taxon>
    </lineage>
</organism>
<evidence type="ECO:0000313" key="1">
    <source>
        <dbReference type="EMBL" id="KAJ8123366.1"/>
    </source>
</evidence>
<protein>
    <submittedName>
        <fullName evidence="1">Uncharacterized protein</fullName>
    </submittedName>
</protein>
<dbReference type="Proteomes" id="UP001153332">
    <property type="component" value="Unassembled WGS sequence"/>
</dbReference>
<evidence type="ECO:0000313" key="2">
    <source>
        <dbReference type="Proteomes" id="UP001153332"/>
    </source>
</evidence>
<proteinExistence type="predicted"/>
<accession>A0ACC2J779</accession>
<reference evidence="1" key="1">
    <citation type="submission" date="2022-12" db="EMBL/GenBank/DDBJ databases">
        <title>Genome Sequence of Lasiodiplodia mahajangana.</title>
        <authorList>
            <person name="Buettner E."/>
        </authorList>
    </citation>
    <scope>NUCLEOTIDE SEQUENCE</scope>
    <source>
        <strain evidence="1">VT137</strain>
    </source>
</reference>
<comment type="caution">
    <text evidence="1">The sequence shown here is derived from an EMBL/GenBank/DDBJ whole genome shotgun (WGS) entry which is preliminary data.</text>
</comment>
<name>A0ACC2J779_9PEZI</name>
<dbReference type="EMBL" id="JAPUUL010003357">
    <property type="protein sequence ID" value="KAJ8123366.1"/>
    <property type="molecule type" value="Genomic_DNA"/>
</dbReference>
<gene>
    <name evidence="1" type="ORF">O1611_g9609</name>
</gene>
<keyword evidence="2" id="KW-1185">Reference proteome</keyword>
<sequence length="196" mass="22066">MPSDIYLLRSNAELILPTEEEPHHQIAMTDASKKCKLVIAATKPFPNLLAFHPLHPEWESKKAQPVDYVSVVHGERCDCASWTKTPRDVFDRWQHIHELLRYKVSDDAAHAFYAVIDDYQTAEAVAHASLVASLGLGIQVPECYKPLIMEFGASALVEALREEGEDDMIPMLSRSSLGSDDLTESFVFEQRRLLGM</sequence>